<protein>
    <recommendedName>
        <fullName evidence="3">Peptidase M23</fullName>
    </recommendedName>
</protein>
<evidence type="ECO:0008006" key="3">
    <source>
        <dbReference type="Google" id="ProtNLM"/>
    </source>
</evidence>
<organism evidence="1 2">
    <name type="scientific">Amnibacterium flavum</name>
    <dbReference type="NCBI Taxonomy" id="2173173"/>
    <lineage>
        <taxon>Bacteria</taxon>
        <taxon>Bacillati</taxon>
        <taxon>Actinomycetota</taxon>
        <taxon>Actinomycetes</taxon>
        <taxon>Micrococcales</taxon>
        <taxon>Microbacteriaceae</taxon>
        <taxon>Amnibacterium</taxon>
    </lineage>
</organism>
<dbReference type="Proteomes" id="UP000244893">
    <property type="component" value="Unassembled WGS sequence"/>
</dbReference>
<dbReference type="EMBL" id="QEOP01000001">
    <property type="protein sequence ID" value="PVZ96098.1"/>
    <property type="molecule type" value="Genomic_DNA"/>
</dbReference>
<comment type="caution">
    <text evidence="1">The sequence shown here is derived from an EMBL/GenBank/DDBJ whole genome shotgun (WGS) entry which is preliminary data.</text>
</comment>
<dbReference type="RefSeq" id="WP_116755832.1">
    <property type="nucleotide sequence ID" value="NZ_JBHUEX010000001.1"/>
</dbReference>
<reference evidence="1 2" key="1">
    <citation type="submission" date="2018-05" db="EMBL/GenBank/DDBJ databases">
        <title>Amnibacterium sp. M8JJ-5, whole genome shotgun sequence.</title>
        <authorList>
            <person name="Tuo L."/>
        </authorList>
    </citation>
    <scope>NUCLEOTIDE SEQUENCE [LARGE SCALE GENOMIC DNA]</scope>
    <source>
        <strain evidence="1 2">M8JJ-5</strain>
    </source>
</reference>
<evidence type="ECO:0000313" key="2">
    <source>
        <dbReference type="Proteomes" id="UP000244893"/>
    </source>
</evidence>
<dbReference type="AlphaFoldDB" id="A0A2V1HU49"/>
<gene>
    <name evidence="1" type="ORF">DDQ50_06575</name>
</gene>
<dbReference type="OrthoDB" id="5496837at2"/>
<proteinExistence type="predicted"/>
<evidence type="ECO:0000313" key="1">
    <source>
        <dbReference type="EMBL" id="PVZ96098.1"/>
    </source>
</evidence>
<accession>A0A2V1HU49</accession>
<sequence>MRVQALPLSIALGLLLVAVLAVGVITTQNVLKAGDLSLTCAGGEGVAGSVDTTDARIAGYSGEQLTNAAHIIDAGIAMGLPRDAQEIAVMTAMGESALQILDYGDTAGPDSRGLFQQRGSGAWGSYEDRMDPVISATNFYRALTNNVPEWPSLAPSDAAHRVQRNADPRHYERWESAADEVVLTLTAQAQTCTSTEG</sequence>
<name>A0A2V1HU49_9MICO</name>
<keyword evidence="2" id="KW-1185">Reference proteome</keyword>